<dbReference type="PANTHER" id="PTHR13696">
    <property type="entry name" value="P-LOOP CONTAINING NUCLEOSIDE TRIPHOSPHATE HYDROLASE"/>
    <property type="match status" value="1"/>
</dbReference>
<dbReference type="Gene3D" id="3.40.50.300">
    <property type="entry name" value="P-loop containing nucleotide triphosphate hydrolases"/>
    <property type="match status" value="1"/>
</dbReference>
<feature type="domain" description="AAA" evidence="1">
    <location>
        <begin position="10"/>
        <end position="150"/>
    </location>
</feature>
<evidence type="ECO:0000259" key="1">
    <source>
        <dbReference type="Pfam" id="PF13614"/>
    </source>
</evidence>
<reference evidence="2" key="1">
    <citation type="journal article" date="2020" name="mSystems">
        <title>Genome- and Community-Level Interaction Insights into Carbon Utilization and Element Cycling Functions of Hydrothermarchaeota in Hydrothermal Sediment.</title>
        <authorList>
            <person name="Zhou Z."/>
            <person name="Liu Y."/>
            <person name="Xu W."/>
            <person name="Pan J."/>
            <person name="Luo Z.H."/>
            <person name="Li M."/>
        </authorList>
    </citation>
    <scope>NUCLEOTIDE SEQUENCE [LARGE SCALE GENOMIC DNA]</scope>
    <source>
        <strain evidence="2">SpSt-349</strain>
    </source>
</reference>
<dbReference type="SUPFAM" id="SSF52540">
    <property type="entry name" value="P-loop containing nucleoside triphosphate hydrolases"/>
    <property type="match status" value="1"/>
</dbReference>
<sequence length="469" mass="52672">MDGMQSYPYVITVSSEKGGVGKTTLATNLAIYLKALDENLPVSIFSFDNHFTVDRMFEIRGQRTTGTVADLLRETPGRDLIHTGQYGVGYIPSSANLADLKGIVKTPMMLARLLALSRIPGIIVIDTRPDLDILTQNALFAADRAIIPVKDMPSLENCRNIFALFDQRGLDRKSLSLIPCLVDERIKFDGPFADQKSLLKAYAINRGYRCFETYISKSPKVESLNTNPDGKIYPILTHAKLTDVHGQFAQLAQTIIGEYRATAEPRAFLFHQWLRSEEERKKEAFFARLSGLKSECLLCGRPAAGETGDRIAFYYEVSDGSAAGFFEEECFFRLLMKNIYHLDADLADDDPTLQIMRDAARESAFVFRPVTNGSGTTVEFHRFGLDGVLLLRKTYPLREFEGGMLMKEKNRLYSMLSETFGPRLTGSPDSFLLIHPVHQEKPEAILQEESYRQLARLSQKIARQVLPAA</sequence>
<dbReference type="PANTHER" id="PTHR13696:SF52">
    <property type="entry name" value="PARA FAMILY PROTEIN CT_582"/>
    <property type="match status" value="1"/>
</dbReference>
<organism evidence="2">
    <name type="scientific">Geobacter metallireducens</name>
    <dbReference type="NCBI Taxonomy" id="28232"/>
    <lineage>
        <taxon>Bacteria</taxon>
        <taxon>Pseudomonadati</taxon>
        <taxon>Thermodesulfobacteriota</taxon>
        <taxon>Desulfuromonadia</taxon>
        <taxon>Geobacterales</taxon>
        <taxon>Geobacteraceae</taxon>
        <taxon>Geobacter</taxon>
    </lineage>
</organism>
<evidence type="ECO:0000313" key="2">
    <source>
        <dbReference type="EMBL" id="HEN43676.1"/>
    </source>
</evidence>
<dbReference type="InterPro" id="IPR025669">
    <property type="entry name" value="AAA_dom"/>
</dbReference>
<dbReference type="EMBL" id="DSOV01000072">
    <property type="protein sequence ID" value="HEN43676.1"/>
    <property type="molecule type" value="Genomic_DNA"/>
</dbReference>
<dbReference type="AlphaFoldDB" id="A0A831XMX9"/>
<comment type="caution">
    <text evidence="2">The sequence shown here is derived from an EMBL/GenBank/DDBJ whole genome shotgun (WGS) entry which is preliminary data.</text>
</comment>
<proteinExistence type="predicted"/>
<dbReference type="InterPro" id="IPR027417">
    <property type="entry name" value="P-loop_NTPase"/>
</dbReference>
<dbReference type="CDD" id="cd02042">
    <property type="entry name" value="ParAB_family"/>
    <property type="match status" value="1"/>
</dbReference>
<gene>
    <name evidence="2" type="ORF">ENQ87_15145</name>
</gene>
<dbReference type="Pfam" id="PF13614">
    <property type="entry name" value="AAA_31"/>
    <property type="match status" value="1"/>
</dbReference>
<protein>
    <submittedName>
        <fullName evidence="2">ParA family protein</fullName>
    </submittedName>
</protein>
<name>A0A831XMX9_GEOME</name>
<dbReference type="InterPro" id="IPR050678">
    <property type="entry name" value="DNA_Partitioning_ATPase"/>
</dbReference>
<accession>A0A831XMX9</accession>